<feature type="domain" description="UspA" evidence="2">
    <location>
        <begin position="4"/>
        <end position="167"/>
    </location>
</feature>
<comment type="similarity">
    <text evidence="1">Belongs to the universal stress protein A family.</text>
</comment>
<evidence type="ECO:0000256" key="1">
    <source>
        <dbReference type="ARBA" id="ARBA00008791"/>
    </source>
</evidence>
<dbReference type="RefSeq" id="WP_013875970.1">
    <property type="nucleotide sequence ID" value="NC_015658.1"/>
</dbReference>
<dbReference type="Proteomes" id="UP000006794">
    <property type="component" value="Plasmid pHALXA01"/>
</dbReference>
<dbReference type="KEGG" id="hxa:Halxa_0666"/>
<evidence type="ECO:0000313" key="3">
    <source>
        <dbReference type="EMBL" id="AEH39243.1"/>
    </source>
</evidence>
<dbReference type="InterPro" id="IPR006015">
    <property type="entry name" value="Universal_stress_UspA"/>
</dbReference>
<accession>F8DDY7</accession>
<keyword evidence="3" id="KW-0614">Plasmid</keyword>
<dbReference type="AlphaFoldDB" id="F8DDY7"/>
<dbReference type="PANTHER" id="PTHR46268:SF6">
    <property type="entry name" value="UNIVERSAL STRESS PROTEIN UP12"/>
    <property type="match status" value="1"/>
</dbReference>
<dbReference type="GeneID" id="10795511"/>
<dbReference type="CDD" id="cd00293">
    <property type="entry name" value="USP-like"/>
    <property type="match status" value="1"/>
</dbReference>
<dbReference type="PRINTS" id="PR01438">
    <property type="entry name" value="UNVRSLSTRESS"/>
</dbReference>
<dbReference type="Pfam" id="PF00582">
    <property type="entry name" value="Usp"/>
    <property type="match status" value="1"/>
</dbReference>
<dbReference type="InterPro" id="IPR014729">
    <property type="entry name" value="Rossmann-like_a/b/a_fold"/>
</dbReference>
<dbReference type="HOGENOM" id="CLU_049301_19_1_2"/>
<geneLocation type="plasmid" evidence="3 4">
    <name>pHALXA01</name>
</geneLocation>
<dbReference type="EMBL" id="CP002840">
    <property type="protein sequence ID" value="AEH39243.1"/>
    <property type="molecule type" value="Genomic_DNA"/>
</dbReference>
<sequence length="168" mass="17872">MAIETVLVAVGDQDSDRIDRLTSTAVEIADPLEATVIVAHVFPDEPASLPEGVLPIAGQHRPYVLSDAEYDEAVNPSAADDDSVADATIRHEIVHEIVDRLEETGVDYETRGAVGEPGDALVTLADEVDADRVVVGGRQRSPTDKVVFGSVAQDVLLSSPCPVTFVRD</sequence>
<dbReference type="Gene3D" id="3.40.50.620">
    <property type="entry name" value="HUPs"/>
    <property type="match status" value="1"/>
</dbReference>
<evidence type="ECO:0000259" key="2">
    <source>
        <dbReference type="Pfam" id="PF00582"/>
    </source>
</evidence>
<organism evidence="3 4">
    <name type="scientific">Halopiger xanaduensis (strain DSM 18323 / JCM 14033 / SH-6)</name>
    <dbReference type="NCBI Taxonomy" id="797210"/>
    <lineage>
        <taxon>Archaea</taxon>
        <taxon>Methanobacteriati</taxon>
        <taxon>Methanobacteriota</taxon>
        <taxon>Stenosarchaea group</taxon>
        <taxon>Halobacteria</taxon>
        <taxon>Halobacteriales</taxon>
        <taxon>Natrialbaceae</taxon>
        <taxon>Halopiger</taxon>
    </lineage>
</organism>
<dbReference type="SUPFAM" id="SSF52402">
    <property type="entry name" value="Adenine nucleotide alpha hydrolases-like"/>
    <property type="match status" value="1"/>
</dbReference>
<name>F8DDY7_HALXS</name>
<evidence type="ECO:0000313" key="4">
    <source>
        <dbReference type="Proteomes" id="UP000006794"/>
    </source>
</evidence>
<gene>
    <name evidence="3" type="ordered locus">Halxa_0666</name>
</gene>
<dbReference type="OrthoDB" id="271068at2157"/>
<keyword evidence="4" id="KW-1185">Reference proteome</keyword>
<protein>
    <submittedName>
        <fullName evidence="3">UspA domain-containing protein</fullName>
    </submittedName>
</protein>
<dbReference type="InterPro" id="IPR006016">
    <property type="entry name" value="UspA"/>
</dbReference>
<reference evidence="4" key="1">
    <citation type="journal article" date="2012" name="Stand. Genomic Sci.">
        <title>Complete genome sequence of Halopiger xanaduensis type strain (SH-6(T)).</title>
        <authorList>
            <person name="Anderson I."/>
            <person name="Tindall B.J."/>
            <person name="Rohde M."/>
            <person name="Lucas S."/>
            <person name="Han J."/>
            <person name="Lapidus A."/>
            <person name="Cheng J.F."/>
            <person name="Goodwin L."/>
            <person name="Pitluck S."/>
            <person name="Peters L."/>
            <person name="Pati A."/>
            <person name="Mikhailova N."/>
            <person name="Pagani I."/>
            <person name="Teshima H."/>
            <person name="Han C."/>
            <person name="Tapia R."/>
            <person name="Land M."/>
            <person name="Woyke T."/>
            <person name="Klenk H.P."/>
            <person name="Kyrpides N."/>
            <person name="Ivanova N."/>
        </authorList>
    </citation>
    <scope>NUCLEOTIDE SEQUENCE [LARGE SCALE GENOMIC DNA]</scope>
    <source>
        <strain evidence="4">DSM 18323 / JCM 14033 / SH-6</strain>
        <plasmid evidence="4">Plasmid pHALXA01</plasmid>
    </source>
</reference>
<dbReference type="PANTHER" id="PTHR46268">
    <property type="entry name" value="STRESS RESPONSE PROTEIN NHAX"/>
    <property type="match status" value="1"/>
</dbReference>
<proteinExistence type="inferred from homology"/>